<keyword evidence="3 6" id="KW-0812">Transmembrane</keyword>
<organism evidence="7 8">
    <name type="scientific">[Candida] arabinofermentans NRRL YB-2248</name>
    <dbReference type="NCBI Taxonomy" id="983967"/>
    <lineage>
        <taxon>Eukaryota</taxon>
        <taxon>Fungi</taxon>
        <taxon>Dikarya</taxon>
        <taxon>Ascomycota</taxon>
        <taxon>Saccharomycotina</taxon>
        <taxon>Pichiomycetes</taxon>
        <taxon>Pichiales</taxon>
        <taxon>Pichiaceae</taxon>
        <taxon>Ogataea</taxon>
        <taxon>Ogataea/Candida clade</taxon>
    </lineage>
</organism>
<dbReference type="GO" id="GO:0005789">
    <property type="term" value="C:endoplasmic reticulum membrane"/>
    <property type="evidence" value="ECO:0007669"/>
    <property type="project" value="TreeGrafter"/>
</dbReference>
<dbReference type="EMBL" id="KV453847">
    <property type="protein sequence ID" value="ODV87995.1"/>
    <property type="molecule type" value="Genomic_DNA"/>
</dbReference>
<comment type="similarity">
    <text evidence="2">Belongs to the TAPT1 family.</text>
</comment>
<dbReference type="PANTHER" id="PTHR13317:SF4">
    <property type="entry name" value="TRANSMEMBRANE ANTERIOR POSTERIOR TRANSFORMATION PROTEIN 1 HOMOLOG"/>
    <property type="match status" value="1"/>
</dbReference>
<feature type="transmembrane region" description="Helical" evidence="6">
    <location>
        <begin position="278"/>
        <end position="299"/>
    </location>
</feature>
<evidence type="ECO:0000256" key="6">
    <source>
        <dbReference type="SAM" id="Phobius"/>
    </source>
</evidence>
<evidence type="ECO:0000256" key="4">
    <source>
        <dbReference type="ARBA" id="ARBA00022989"/>
    </source>
</evidence>
<feature type="non-terminal residue" evidence="7">
    <location>
        <position position="1"/>
    </location>
</feature>
<name>A0A1E4T8B0_9ASCO</name>
<dbReference type="Proteomes" id="UP000094801">
    <property type="component" value="Unassembled WGS sequence"/>
</dbReference>
<keyword evidence="4 6" id="KW-1133">Transmembrane helix</keyword>
<evidence type="ECO:0000256" key="1">
    <source>
        <dbReference type="ARBA" id="ARBA00004141"/>
    </source>
</evidence>
<evidence type="ECO:0000256" key="3">
    <source>
        <dbReference type="ARBA" id="ARBA00022692"/>
    </source>
</evidence>
<dbReference type="InterPro" id="IPR008010">
    <property type="entry name" value="Tatp1"/>
</dbReference>
<reference evidence="8" key="1">
    <citation type="submission" date="2016-04" db="EMBL/GenBank/DDBJ databases">
        <title>Comparative genomics of biotechnologically important yeasts.</title>
        <authorList>
            <consortium name="DOE Joint Genome Institute"/>
            <person name="Riley R."/>
            <person name="Haridas S."/>
            <person name="Wolfe K.H."/>
            <person name="Lopes M.R."/>
            <person name="Hittinger C.T."/>
            <person name="Goker M."/>
            <person name="Salamov A."/>
            <person name="Wisecaver J."/>
            <person name="Long T.M."/>
            <person name="Aerts A.L."/>
            <person name="Barry K."/>
            <person name="Choi C."/>
            <person name="Clum A."/>
            <person name="Coughlan A.Y."/>
            <person name="Deshpande S."/>
            <person name="Douglass A.P."/>
            <person name="Hanson S.J."/>
            <person name="Klenk H.-P."/>
            <person name="Labutti K."/>
            <person name="Lapidus A."/>
            <person name="Lindquist E."/>
            <person name="Lipzen A."/>
            <person name="Meier-Kolthoff J.P."/>
            <person name="Ohm R.A."/>
            <person name="Otillar R.P."/>
            <person name="Pangilinan J."/>
            <person name="Peng Y."/>
            <person name="Rokas A."/>
            <person name="Rosa C.A."/>
            <person name="Scheuner C."/>
            <person name="Sibirny A.A."/>
            <person name="Slot J.C."/>
            <person name="Stielow J.B."/>
            <person name="Sun H."/>
            <person name="Kurtzman C.P."/>
            <person name="Blackwell M."/>
            <person name="Grigoriev I.V."/>
            <person name="Jeffries T.W."/>
        </authorList>
    </citation>
    <scope>NUCLEOTIDE SEQUENCE [LARGE SCALE GENOMIC DNA]</scope>
    <source>
        <strain evidence="8">NRRL YB-2248</strain>
    </source>
</reference>
<sequence>EILMNFIKLPAFVEKFMIYGLVYCTIVFLKMLTIVPLRFTIHCCSFARSLFNNNTKAAAEKQSVLIKFIRLKNDLITVLLTVATLWLLQGMDSSRIYHNIRAGTAVKLYFMVGALEIADKLLSAVGQDLIKIIYNIKLHNVRSEVLSLNYKQLSTCIVVFAITVVYLSVHSHVLVYQVMALNVAINSYSNALLTLILSNQFAELKGAVFKKSEREGLFQITCADLNERFHVLLILFIISSRNLFQLYATGSSGSNLFNSLKPNSWYSQITFSQTMNDWIGFLMGPMFIVIGSEVLVDWLKHAYITKFNRIKPQIYNRYMRVLATDYITSVKANFYNSQSDTESEEHPEMLLRRTGLPIITIIVIFIKMAIHPWLKYFLYDTDSGNFSIIGALLVLLSFGLIIFLRLILSLILIQWSNRILRSGITKPLNDYVKGNPNVSLTDVNGPSVRKLFYDKDEPIPPSLEEIRINKVLSKADGATGDHLDSVVRFDMADKRIW</sequence>
<feature type="transmembrane region" description="Helical" evidence="6">
    <location>
        <begin position="386"/>
        <end position="413"/>
    </location>
</feature>
<feature type="transmembrane region" description="Helical" evidence="6">
    <location>
        <begin position="355"/>
        <end position="374"/>
    </location>
</feature>
<dbReference type="AlphaFoldDB" id="A0A1E4T8B0"/>
<feature type="transmembrane region" description="Helical" evidence="6">
    <location>
        <begin position="150"/>
        <end position="169"/>
    </location>
</feature>
<keyword evidence="5 6" id="KW-0472">Membrane</keyword>
<proteinExistence type="inferred from homology"/>
<dbReference type="Pfam" id="PF05346">
    <property type="entry name" value="DUF747"/>
    <property type="match status" value="1"/>
</dbReference>
<evidence type="ECO:0000313" key="7">
    <source>
        <dbReference type="EMBL" id="ODV87995.1"/>
    </source>
</evidence>
<dbReference type="OrthoDB" id="5376140at2759"/>
<accession>A0A1E4T8B0</accession>
<protein>
    <submittedName>
        <fullName evidence="7">Uncharacterized protein</fullName>
    </submittedName>
</protein>
<gene>
    <name evidence="7" type="ORF">CANARDRAFT_183748</name>
</gene>
<evidence type="ECO:0000256" key="5">
    <source>
        <dbReference type="ARBA" id="ARBA00023136"/>
    </source>
</evidence>
<feature type="transmembrane region" description="Helical" evidence="6">
    <location>
        <begin position="16"/>
        <end position="39"/>
    </location>
</feature>
<evidence type="ECO:0000256" key="2">
    <source>
        <dbReference type="ARBA" id="ARBA00008803"/>
    </source>
</evidence>
<feature type="non-terminal residue" evidence="7">
    <location>
        <position position="497"/>
    </location>
</feature>
<keyword evidence="8" id="KW-1185">Reference proteome</keyword>
<dbReference type="PANTHER" id="PTHR13317">
    <property type="entry name" value="TRANSMEMBRANE ANTERIOR POSTERIOR TRANSFORMATION PROTEIN 1 HOMOLOG"/>
    <property type="match status" value="1"/>
</dbReference>
<evidence type="ECO:0000313" key="8">
    <source>
        <dbReference type="Proteomes" id="UP000094801"/>
    </source>
</evidence>
<comment type="subcellular location">
    <subcellularLocation>
        <location evidence="1">Membrane</location>
        <topology evidence="1">Multi-pass membrane protein</topology>
    </subcellularLocation>
</comment>